<keyword evidence="3 6" id="KW-0812">Transmembrane</keyword>
<sequence>MTDANRRPRQKLLAQFLSYVAVGGTAFVVDFGVLYFLTEHLGVHYLGSATAGFLTGLVVNYLLCIVLIFDFRAIDKAAHEFGLFAVIGIAGLLLNNSLLWLLTELAGFHYLASKLVAAALVLIFNFTLRRQLLFSDNRLARRLGGRKFAETR</sequence>
<feature type="transmembrane region" description="Helical" evidence="6">
    <location>
        <begin position="108"/>
        <end position="128"/>
    </location>
</feature>
<dbReference type="GO" id="GO:0000271">
    <property type="term" value="P:polysaccharide biosynthetic process"/>
    <property type="evidence" value="ECO:0007669"/>
    <property type="project" value="InterPro"/>
</dbReference>
<organism evidence="8 9">
    <name type="scientific">Azospira restricta</name>
    <dbReference type="NCBI Taxonomy" id="404405"/>
    <lineage>
        <taxon>Bacteria</taxon>
        <taxon>Pseudomonadati</taxon>
        <taxon>Pseudomonadota</taxon>
        <taxon>Betaproteobacteria</taxon>
        <taxon>Rhodocyclales</taxon>
        <taxon>Rhodocyclaceae</taxon>
        <taxon>Azospira</taxon>
    </lineage>
</organism>
<reference evidence="8" key="1">
    <citation type="submission" date="2020-11" db="EMBL/GenBank/DDBJ databases">
        <title>Azospira restricta DSM 18626 genome sequence.</title>
        <authorList>
            <person name="Moe W.M."/>
        </authorList>
    </citation>
    <scope>NUCLEOTIDE SEQUENCE</scope>
    <source>
        <strain evidence="8">DSM 18626</strain>
    </source>
</reference>
<dbReference type="Proteomes" id="UP000663444">
    <property type="component" value="Chromosome"/>
</dbReference>
<evidence type="ECO:0000256" key="1">
    <source>
        <dbReference type="ARBA" id="ARBA00004141"/>
    </source>
</evidence>
<evidence type="ECO:0000256" key="2">
    <source>
        <dbReference type="ARBA" id="ARBA00009399"/>
    </source>
</evidence>
<keyword evidence="4 6" id="KW-1133">Transmembrane helix</keyword>
<dbReference type="KEGG" id="ares:IWH25_17940"/>
<comment type="subcellular location">
    <subcellularLocation>
        <location evidence="1">Membrane</location>
        <topology evidence="1">Multi-pass membrane protein</topology>
    </subcellularLocation>
</comment>
<dbReference type="Pfam" id="PF04138">
    <property type="entry name" value="GtrA_DPMS_TM"/>
    <property type="match status" value="1"/>
</dbReference>
<feature type="transmembrane region" description="Helical" evidence="6">
    <location>
        <begin position="12"/>
        <end position="37"/>
    </location>
</feature>
<dbReference type="InterPro" id="IPR007267">
    <property type="entry name" value="GtrA_DPMS_TM"/>
</dbReference>
<dbReference type="PANTHER" id="PTHR38459">
    <property type="entry name" value="PROPHAGE BACTOPRENOL-LINKED GLUCOSE TRANSLOCASE HOMOLOG"/>
    <property type="match status" value="1"/>
</dbReference>
<evidence type="ECO:0000259" key="7">
    <source>
        <dbReference type="Pfam" id="PF04138"/>
    </source>
</evidence>
<evidence type="ECO:0000256" key="6">
    <source>
        <dbReference type="SAM" id="Phobius"/>
    </source>
</evidence>
<evidence type="ECO:0000256" key="4">
    <source>
        <dbReference type="ARBA" id="ARBA00022989"/>
    </source>
</evidence>
<name>A0A974SNJ4_9RHOO</name>
<accession>A0A974SNJ4</accession>
<evidence type="ECO:0000313" key="8">
    <source>
        <dbReference type="EMBL" id="QRJ63594.1"/>
    </source>
</evidence>
<dbReference type="EMBL" id="CP064781">
    <property type="protein sequence ID" value="QRJ63594.1"/>
    <property type="molecule type" value="Genomic_DNA"/>
</dbReference>
<evidence type="ECO:0000256" key="5">
    <source>
        <dbReference type="ARBA" id="ARBA00023136"/>
    </source>
</evidence>
<dbReference type="RefSeq" id="WP_203387123.1">
    <property type="nucleotide sequence ID" value="NZ_CP064781.1"/>
</dbReference>
<protein>
    <submittedName>
        <fullName evidence="8">GtrA family protein</fullName>
    </submittedName>
</protein>
<dbReference type="PANTHER" id="PTHR38459:SF1">
    <property type="entry name" value="PROPHAGE BACTOPRENOL-LINKED GLUCOSE TRANSLOCASE HOMOLOG"/>
    <property type="match status" value="1"/>
</dbReference>
<proteinExistence type="inferred from homology"/>
<gene>
    <name evidence="8" type="ORF">IWH25_17940</name>
</gene>
<feature type="transmembrane region" description="Helical" evidence="6">
    <location>
        <begin position="81"/>
        <end position="102"/>
    </location>
</feature>
<dbReference type="GO" id="GO:0005886">
    <property type="term" value="C:plasma membrane"/>
    <property type="evidence" value="ECO:0007669"/>
    <property type="project" value="TreeGrafter"/>
</dbReference>
<keyword evidence="5 6" id="KW-0472">Membrane</keyword>
<dbReference type="InterPro" id="IPR051401">
    <property type="entry name" value="GtrA_CellWall_Glycosyl"/>
</dbReference>
<evidence type="ECO:0000313" key="9">
    <source>
        <dbReference type="Proteomes" id="UP000663444"/>
    </source>
</evidence>
<feature type="transmembrane region" description="Helical" evidence="6">
    <location>
        <begin position="43"/>
        <end position="69"/>
    </location>
</feature>
<dbReference type="AlphaFoldDB" id="A0A974SNJ4"/>
<evidence type="ECO:0000256" key="3">
    <source>
        <dbReference type="ARBA" id="ARBA00022692"/>
    </source>
</evidence>
<feature type="domain" description="GtrA/DPMS transmembrane" evidence="7">
    <location>
        <begin position="19"/>
        <end position="134"/>
    </location>
</feature>
<comment type="similarity">
    <text evidence="2">Belongs to the GtrA family.</text>
</comment>
<keyword evidence="9" id="KW-1185">Reference proteome</keyword>